<organism evidence="2 3">
    <name type="scientific">Acetanaerobacterium elongatum</name>
    <dbReference type="NCBI Taxonomy" id="258515"/>
    <lineage>
        <taxon>Bacteria</taxon>
        <taxon>Bacillati</taxon>
        <taxon>Bacillota</taxon>
        <taxon>Clostridia</taxon>
        <taxon>Eubacteriales</taxon>
        <taxon>Oscillospiraceae</taxon>
        <taxon>Acetanaerobacterium</taxon>
    </lineage>
</organism>
<dbReference type="Pfam" id="PF13529">
    <property type="entry name" value="Peptidase_C39_2"/>
    <property type="match status" value="1"/>
</dbReference>
<accession>A0A1H0CGW3</accession>
<sequence length="241" mass="26916">MILALNTTVFALPPTVSVEEYDYEAEQQVLNEQPYIPMESLDFNDNDYAIENKKAYDLGKSIQQRDFSRLGIFSIISPQSYRFLAVTHYYQDDSEWASDIMQPAGYSIADGGCALTSFAMISSYLGDYHTPRTMNIALGNKACPFLRDSAASQFGYTILNSLSAPSNSTAVTTSIGCIALGRPVFICLRKGTTSNYHWVVAYGYNDNSVMILDPEGDWDYSNLSTYLNNGWNVRYLNTFSA</sequence>
<reference evidence="2 3" key="1">
    <citation type="submission" date="2016-10" db="EMBL/GenBank/DDBJ databases">
        <authorList>
            <person name="de Groot N.N."/>
        </authorList>
    </citation>
    <scope>NUCLEOTIDE SEQUENCE [LARGE SCALE GENOMIC DNA]</scope>
    <source>
        <strain evidence="2 3">CGMCC 1.5012</strain>
    </source>
</reference>
<keyword evidence="3" id="KW-1185">Reference proteome</keyword>
<dbReference type="AlphaFoldDB" id="A0A1H0CGW3"/>
<dbReference type="OrthoDB" id="1861022at2"/>
<proteinExistence type="predicted"/>
<dbReference type="RefSeq" id="WP_092641121.1">
    <property type="nucleotide sequence ID" value="NZ_FNID01000023.1"/>
</dbReference>
<evidence type="ECO:0000313" key="3">
    <source>
        <dbReference type="Proteomes" id="UP000199182"/>
    </source>
</evidence>
<dbReference type="Gene3D" id="3.90.70.10">
    <property type="entry name" value="Cysteine proteinases"/>
    <property type="match status" value="1"/>
</dbReference>
<dbReference type="STRING" id="258515.SAMN05192585_12326"/>
<dbReference type="EMBL" id="FNID01000023">
    <property type="protein sequence ID" value="SDN57124.1"/>
    <property type="molecule type" value="Genomic_DNA"/>
</dbReference>
<gene>
    <name evidence="2" type="ORF">SAMN05192585_12326</name>
</gene>
<name>A0A1H0CGW3_9FIRM</name>
<dbReference type="InterPro" id="IPR039564">
    <property type="entry name" value="Peptidase_C39-like"/>
</dbReference>
<protein>
    <submittedName>
        <fullName evidence="2">Uncharacterized protein YvpB</fullName>
    </submittedName>
</protein>
<evidence type="ECO:0000259" key="1">
    <source>
        <dbReference type="Pfam" id="PF13529"/>
    </source>
</evidence>
<feature type="domain" description="Peptidase C39-like" evidence="1">
    <location>
        <begin position="86"/>
        <end position="214"/>
    </location>
</feature>
<dbReference type="Proteomes" id="UP000199182">
    <property type="component" value="Unassembled WGS sequence"/>
</dbReference>
<evidence type="ECO:0000313" key="2">
    <source>
        <dbReference type="EMBL" id="SDN57124.1"/>
    </source>
</evidence>